<dbReference type="CDD" id="cd06445">
    <property type="entry name" value="ATase"/>
    <property type="match status" value="1"/>
</dbReference>
<dbReference type="InterPro" id="IPR036388">
    <property type="entry name" value="WH-like_DNA-bd_sf"/>
</dbReference>
<dbReference type="Proteomes" id="UP001203338">
    <property type="component" value="Unassembled WGS sequence"/>
</dbReference>
<evidence type="ECO:0000256" key="1">
    <source>
        <dbReference type="ARBA" id="ARBA00022763"/>
    </source>
</evidence>
<comment type="caution">
    <text evidence="3">The sequence shown here is derived from an EMBL/GenBank/DDBJ whole genome shotgun (WGS) entry which is preliminary data.</text>
</comment>
<feature type="domain" description="Methylated-DNA-[protein]-cysteine S-methyltransferase DNA binding" evidence="2">
    <location>
        <begin position="7"/>
        <end position="87"/>
    </location>
</feature>
<dbReference type="InterPro" id="IPR014048">
    <property type="entry name" value="MethylDNA_cys_MeTrfase_DNA-bd"/>
</dbReference>
<dbReference type="InterPro" id="IPR052520">
    <property type="entry name" value="ATL_DNA_repair"/>
</dbReference>
<keyword evidence="4" id="KW-1185">Reference proteome</keyword>
<evidence type="ECO:0000259" key="2">
    <source>
        <dbReference type="Pfam" id="PF01035"/>
    </source>
</evidence>
<reference evidence="3 4" key="1">
    <citation type="submission" date="2022-05" db="EMBL/GenBank/DDBJ databases">
        <authorList>
            <person name="Park J.-S."/>
        </authorList>
    </citation>
    <scope>NUCLEOTIDE SEQUENCE [LARGE SCALE GENOMIC DNA]</scope>
    <source>
        <strain evidence="3 4">2012CJ34-2</strain>
    </source>
</reference>
<accession>A0ABT0PFF8</accession>
<evidence type="ECO:0000313" key="3">
    <source>
        <dbReference type="EMBL" id="MCL6269956.1"/>
    </source>
</evidence>
<dbReference type="PANTHER" id="PTHR42942">
    <property type="entry name" value="6-O-METHYLGUANINE DNA METHYLTRANSFERASE"/>
    <property type="match status" value="1"/>
</dbReference>
<dbReference type="SUPFAM" id="SSF46767">
    <property type="entry name" value="Methylated DNA-protein cysteine methyltransferase, C-terminal domain"/>
    <property type="match status" value="1"/>
</dbReference>
<dbReference type="Gene3D" id="1.10.10.10">
    <property type="entry name" value="Winged helix-like DNA-binding domain superfamily/Winged helix DNA-binding domain"/>
    <property type="match status" value="1"/>
</dbReference>
<dbReference type="RefSeq" id="WP_249699080.1">
    <property type="nucleotide sequence ID" value="NZ_JAMFLX010000009.1"/>
</dbReference>
<keyword evidence="1" id="KW-0227">DNA damage</keyword>
<proteinExistence type="predicted"/>
<evidence type="ECO:0000313" key="4">
    <source>
        <dbReference type="Proteomes" id="UP001203338"/>
    </source>
</evidence>
<dbReference type="EMBL" id="JAMFLX010000009">
    <property type="protein sequence ID" value="MCL6269956.1"/>
    <property type="molecule type" value="Genomic_DNA"/>
</dbReference>
<protein>
    <submittedName>
        <fullName evidence="3">MGMT family protein</fullName>
    </submittedName>
</protein>
<dbReference type="InterPro" id="IPR036217">
    <property type="entry name" value="MethylDNA_cys_MeTrfase_DNAb"/>
</dbReference>
<gene>
    <name evidence="3" type="ORF">M3P05_08395</name>
</gene>
<organism evidence="3 4">
    <name type="scientific">Parendozoicomonas callyspongiae</name>
    <dbReference type="NCBI Taxonomy" id="2942213"/>
    <lineage>
        <taxon>Bacteria</taxon>
        <taxon>Pseudomonadati</taxon>
        <taxon>Pseudomonadota</taxon>
        <taxon>Gammaproteobacteria</taxon>
        <taxon>Oceanospirillales</taxon>
        <taxon>Endozoicomonadaceae</taxon>
        <taxon>Parendozoicomonas</taxon>
    </lineage>
</organism>
<dbReference type="PANTHER" id="PTHR42942:SF1">
    <property type="entry name" value="ALKYLTRANSFERASE-LIKE PROTEIN 1"/>
    <property type="match status" value="1"/>
</dbReference>
<sequence>MEDLKANQKIWLVVSQIPEGKVATYGQIADMAKMPRRARLVGNVLSQLPAGSTLPWHRVINAKGELSFPNGTPRYQKQKELLESEGVVFINARISLSTYQWEGE</sequence>
<name>A0ABT0PFF8_9GAMM</name>
<dbReference type="Pfam" id="PF01035">
    <property type="entry name" value="DNA_binding_1"/>
    <property type="match status" value="1"/>
</dbReference>